<feature type="region of interest" description="Disordered" evidence="3">
    <location>
        <begin position="787"/>
        <end position="809"/>
    </location>
</feature>
<feature type="domain" description="Phage tail tape measure protein" evidence="5">
    <location>
        <begin position="150"/>
        <end position="352"/>
    </location>
</feature>
<proteinExistence type="predicted"/>
<dbReference type="GO" id="GO:0098003">
    <property type="term" value="P:viral tail assembly"/>
    <property type="evidence" value="ECO:0007669"/>
    <property type="project" value="UniProtKB-KW"/>
</dbReference>
<protein>
    <submittedName>
        <fullName evidence="6">Minor tail protein</fullName>
    </submittedName>
</protein>
<dbReference type="PANTHER" id="PTHR37813">
    <property type="entry name" value="FELS-2 PROPHAGE PROTEIN"/>
    <property type="match status" value="1"/>
</dbReference>
<organism evidence="6">
    <name type="scientific">Myoviridae sp. ctLYR7</name>
    <dbReference type="NCBI Taxonomy" id="2827679"/>
    <lineage>
        <taxon>Viruses</taxon>
        <taxon>Duplodnaviria</taxon>
        <taxon>Heunggongvirae</taxon>
        <taxon>Uroviricota</taxon>
        <taxon>Caudoviricetes</taxon>
    </lineage>
</organism>
<keyword evidence="2" id="KW-1188">Viral release from host cell</keyword>
<dbReference type="PANTHER" id="PTHR37813:SF1">
    <property type="entry name" value="FELS-2 PROPHAGE PROTEIN"/>
    <property type="match status" value="1"/>
</dbReference>
<feature type="transmembrane region" description="Helical" evidence="4">
    <location>
        <begin position="657"/>
        <end position="678"/>
    </location>
</feature>
<feature type="transmembrane region" description="Helical" evidence="4">
    <location>
        <begin position="554"/>
        <end position="574"/>
    </location>
</feature>
<evidence type="ECO:0000256" key="2">
    <source>
        <dbReference type="ARBA" id="ARBA00022612"/>
    </source>
</evidence>
<evidence type="ECO:0000256" key="1">
    <source>
        <dbReference type="ARBA" id="ARBA00022465"/>
    </source>
</evidence>
<evidence type="ECO:0000256" key="4">
    <source>
        <dbReference type="SAM" id="Phobius"/>
    </source>
</evidence>
<keyword evidence="4" id="KW-0472">Membrane</keyword>
<feature type="transmembrane region" description="Helical" evidence="4">
    <location>
        <begin position="612"/>
        <end position="637"/>
    </location>
</feature>
<dbReference type="EMBL" id="BK032502">
    <property type="protein sequence ID" value="DAF43249.1"/>
    <property type="molecule type" value="Genomic_DNA"/>
</dbReference>
<evidence type="ECO:0000256" key="3">
    <source>
        <dbReference type="SAM" id="MobiDB-lite"/>
    </source>
</evidence>
<name>A0A8S5RX97_9CAUD</name>
<reference evidence="6" key="1">
    <citation type="journal article" date="2021" name="Proc. Natl. Acad. Sci. U.S.A.">
        <title>A Catalog of Tens of Thousands of Viruses from Human Metagenomes Reveals Hidden Associations with Chronic Diseases.</title>
        <authorList>
            <person name="Tisza M.J."/>
            <person name="Buck C.B."/>
        </authorList>
    </citation>
    <scope>NUCLEOTIDE SEQUENCE</scope>
    <source>
        <strain evidence="6">CtLYR7</strain>
    </source>
</reference>
<keyword evidence="4" id="KW-1133">Transmembrane helix</keyword>
<sequence>MAAELSIAIKIGAVLGGTLAAIGSVLGGTRNLASSVSILQRQYDVLGRAIRRASASGSADLARLQRQQAELGQTLNRMNRRHTQWQAIQTRLELGRDAREKLRSEAMSVIAGVGATLLPIKVAMDFESSMADVRKVVDFDTPQQFQQMQQDLLDMTHRIPMAGKELAAIAASGGQLGIARQDIKGFTETVAKMSVAFDMSADAAGDSMAKLANVYQIPIAQIGKLGDAINHLSNSSPAKASDIVTTLGRVGGVAKQFGLTELQTASLANAFISLGKPPEVAGTAINGMLTKLMTADKGGKKFQAALKSMGISAQELKKNIAQNGEQALLDFLKQLNKLPKAKQMGTLVDLFGLEYADDVAVLAGSIDTYQKSIAALKDTGKDGKPAFEGSMDKEFAARSATTANNWQLFKNQMAHLAISIGSVMLPAVNDLLNSLKPMVEQFIRFAQAHPDLIKNVYLAIAAFAGFKAGSLVVRYGLSLIGSAIFGTAGKFLSFSATLLRLRSALQLLRFGRGIAAFRLLGLSARQARAVLSAFSRIGGAVSGSLRLLGSGLGWVLRGFATLGSYIPILMQGFARLGAFLLANPIGIALALLATAAYLLYTRWDGVVGGAKLLWQGLSSTVGAVANAITGFFTNAWANVQSAFNGGLSGILALIANWSPLGVFYQAFAAVMSWFGVTLPAQFTGFGGMLIDGLVNGIQAAAGRVMAAIQNLAQRAKNAFASVMDIHSPSRVFRAFGGYITQGLAIGVNQGAPLPVSRVAQLAGSLKNRFAERMGGFRSDLSARLSAGADGLRQARSEQQTQQQNANSNSMVVHFSPTINAAGGNPREIETALQMGLHEFEQLFRRLMAERERRAY</sequence>
<keyword evidence="1" id="KW-1245">Viral tail assembly</keyword>
<evidence type="ECO:0000313" key="6">
    <source>
        <dbReference type="EMBL" id="DAF43249.1"/>
    </source>
</evidence>
<keyword evidence="4" id="KW-0812">Transmembrane</keyword>
<evidence type="ECO:0000259" key="5">
    <source>
        <dbReference type="Pfam" id="PF10145"/>
    </source>
</evidence>
<feature type="transmembrane region" description="Helical" evidence="4">
    <location>
        <begin position="580"/>
        <end position="600"/>
    </location>
</feature>
<dbReference type="Pfam" id="PF10145">
    <property type="entry name" value="PhageMin_Tail"/>
    <property type="match status" value="1"/>
</dbReference>
<feature type="compositionally biased region" description="Low complexity" evidence="3">
    <location>
        <begin position="796"/>
        <end position="809"/>
    </location>
</feature>
<accession>A0A8S5RX97</accession>
<dbReference type="InterPro" id="IPR010090">
    <property type="entry name" value="Phage_tape_meas"/>
</dbReference>
<dbReference type="NCBIfam" id="TIGR01760">
    <property type="entry name" value="tape_meas_TP901"/>
    <property type="match status" value="1"/>
</dbReference>